<proteinExistence type="predicted"/>
<evidence type="ECO:0000313" key="1">
    <source>
        <dbReference type="EMBL" id="MET3528224.1"/>
    </source>
</evidence>
<name>A0ABV2EME2_9CAUL</name>
<accession>A0ABV2EME2</accession>
<evidence type="ECO:0000313" key="2">
    <source>
        <dbReference type="Proteomes" id="UP001549110"/>
    </source>
</evidence>
<organism evidence="1 2">
    <name type="scientific">Phenylobacterium koreense</name>
    <dbReference type="NCBI Taxonomy" id="266125"/>
    <lineage>
        <taxon>Bacteria</taxon>
        <taxon>Pseudomonadati</taxon>
        <taxon>Pseudomonadota</taxon>
        <taxon>Alphaproteobacteria</taxon>
        <taxon>Caulobacterales</taxon>
        <taxon>Caulobacteraceae</taxon>
        <taxon>Phenylobacterium</taxon>
    </lineage>
</organism>
<protein>
    <submittedName>
        <fullName evidence="1">Uncharacterized protein</fullName>
    </submittedName>
</protein>
<sequence>MSDDAIRYAVNMAILQAHRLGEPRVLELPRGLCGQLQSVADPGDWCAGPPCRYRGLRVVEADACRVLVWDRARETEMTQVIPWPSSAS</sequence>
<dbReference type="Proteomes" id="UP001549110">
    <property type="component" value="Unassembled WGS sequence"/>
</dbReference>
<reference evidence="1 2" key="1">
    <citation type="submission" date="2024-06" db="EMBL/GenBank/DDBJ databases">
        <title>Genomic Encyclopedia of Type Strains, Phase IV (KMG-IV): sequencing the most valuable type-strain genomes for metagenomic binning, comparative biology and taxonomic classification.</title>
        <authorList>
            <person name="Goeker M."/>
        </authorList>
    </citation>
    <scope>NUCLEOTIDE SEQUENCE [LARGE SCALE GENOMIC DNA]</scope>
    <source>
        <strain evidence="1 2">DSM 17809</strain>
    </source>
</reference>
<comment type="caution">
    <text evidence="1">The sequence shown here is derived from an EMBL/GenBank/DDBJ whole genome shotgun (WGS) entry which is preliminary data.</text>
</comment>
<dbReference type="EMBL" id="JBEPLU010000003">
    <property type="protein sequence ID" value="MET3528224.1"/>
    <property type="molecule type" value="Genomic_DNA"/>
</dbReference>
<keyword evidence="2" id="KW-1185">Reference proteome</keyword>
<gene>
    <name evidence="1" type="ORF">ABID41_003363</name>
</gene>
<dbReference type="RefSeq" id="WP_354298194.1">
    <property type="nucleotide sequence ID" value="NZ_JBEPLU010000003.1"/>
</dbReference>